<organism evidence="2 3">
    <name type="scientific">Cryptolaemus montrouzieri</name>
    <dbReference type="NCBI Taxonomy" id="559131"/>
    <lineage>
        <taxon>Eukaryota</taxon>
        <taxon>Metazoa</taxon>
        <taxon>Ecdysozoa</taxon>
        <taxon>Arthropoda</taxon>
        <taxon>Hexapoda</taxon>
        <taxon>Insecta</taxon>
        <taxon>Pterygota</taxon>
        <taxon>Neoptera</taxon>
        <taxon>Endopterygota</taxon>
        <taxon>Coleoptera</taxon>
        <taxon>Polyphaga</taxon>
        <taxon>Cucujiformia</taxon>
        <taxon>Coccinelloidea</taxon>
        <taxon>Coccinellidae</taxon>
        <taxon>Scymninae</taxon>
        <taxon>Scymnini</taxon>
        <taxon>Cryptolaemus</taxon>
    </lineage>
</organism>
<accession>A0ABD2NYJ0</accession>
<evidence type="ECO:0000256" key="1">
    <source>
        <dbReference type="SAM" id="MobiDB-lite"/>
    </source>
</evidence>
<reference evidence="2 3" key="1">
    <citation type="journal article" date="2021" name="BMC Biol.">
        <title>Horizontally acquired antibacterial genes associated with adaptive radiation of ladybird beetles.</title>
        <authorList>
            <person name="Li H.S."/>
            <person name="Tang X.F."/>
            <person name="Huang Y.H."/>
            <person name="Xu Z.Y."/>
            <person name="Chen M.L."/>
            <person name="Du X.Y."/>
            <person name="Qiu B.Y."/>
            <person name="Chen P.T."/>
            <person name="Zhang W."/>
            <person name="Slipinski A."/>
            <person name="Escalona H.E."/>
            <person name="Waterhouse R.M."/>
            <person name="Zwick A."/>
            <person name="Pang H."/>
        </authorList>
    </citation>
    <scope>NUCLEOTIDE SEQUENCE [LARGE SCALE GENOMIC DNA]</scope>
    <source>
        <strain evidence="2">SYSU2018</strain>
    </source>
</reference>
<gene>
    <name evidence="2" type="ORF">HHI36_017947</name>
</gene>
<evidence type="ECO:0000313" key="3">
    <source>
        <dbReference type="Proteomes" id="UP001516400"/>
    </source>
</evidence>
<keyword evidence="3" id="KW-1185">Reference proteome</keyword>
<name>A0ABD2NYJ0_9CUCU</name>
<dbReference type="AlphaFoldDB" id="A0ABD2NYJ0"/>
<feature type="region of interest" description="Disordered" evidence="1">
    <location>
        <begin position="61"/>
        <end position="102"/>
    </location>
</feature>
<dbReference type="Proteomes" id="UP001516400">
    <property type="component" value="Unassembled WGS sequence"/>
</dbReference>
<proteinExistence type="predicted"/>
<protein>
    <submittedName>
        <fullName evidence="2">Uncharacterized protein</fullName>
    </submittedName>
</protein>
<comment type="caution">
    <text evidence="2">The sequence shown here is derived from an EMBL/GenBank/DDBJ whole genome shotgun (WGS) entry which is preliminary data.</text>
</comment>
<evidence type="ECO:0000313" key="2">
    <source>
        <dbReference type="EMBL" id="KAL3283777.1"/>
    </source>
</evidence>
<sequence length="102" mass="11477">MKSLPLNYYRPMSLLSNLAKVLEKVTNLEIYGKAQNYRSKSIWINEKGLNLNDILALLEEGSSDDDSNQTSHVDIVKMPPCNANGEVTDEDPDDEDHVRPSN</sequence>
<dbReference type="EMBL" id="JABFTP020000165">
    <property type="protein sequence ID" value="KAL3283777.1"/>
    <property type="molecule type" value="Genomic_DNA"/>
</dbReference>